<evidence type="ECO:0000256" key="4">
    <source>
        <dbReference type="ARBA" id="ARBA00023136"/>
    </source>
</evidence>
<evidence type="ECO:0000256" key="3">
    <source>
        <dbReference type="ARBA" id="ARBA00022989"/>
    </source>
</evidence>
<evidence type="ECO:0000256" key="1">
    <source>
        <dbReference type="ARBA" id="ARBA00004141"/>
    </source>
</evidence>
<reference evidence="6 7" key="1">
    <citation type="submission" date="2017-06" db="EMBL/GenBank/DDBJ databases">
        <authorList>
            <person name="Kim H.J."/>
            <person name="Triplett B.A."/>
        </authorList>
    </citation>
    <scope>NUCLEOTIDE SEQUENCE [LARGE SCALE GENOMIC DNA]</scope>
    <source>
        <strain evidence="6 7">CGMCC 4.1858</strain>
    </source>
</reference>
<evidence type="ECO:0000256" key="2">
    <source>
        <dbReference type="ARBA" id="ARBA00022692"/>
    </source>
</evidence>
<feature type="transmembrane region" description="Helical" evidence="5">
    <location>
        <begin position="69"/>
        <end position="87"/>
    </location>
</feature>
<dbReference type="RefSeq" id="WP_179280151.1">
    <property type="nucleotide sequence ID" value="NZ_FZOF01000033.1"/>
</dbReference>
<dbReference type="GO" id="GO:0016020">
    <property type="term" value="C:membrane"/>
    <property type="evidence" value="ECO:0007669"/>
    <property type="project" value="UniProtKB-SubCell"/>
</dbReference>
<evidence type="ECO:0000256" key="5">
    <source>
        <dbReference type="SAM" id="Phobius"/>
    </source>
</evidence>
<dbReference type="AlphaFoldDB" id="A0A239NCA5"/>
<comment type="subcellular location">
    <subcellularLocation>
        <location evidence="1">Membrane</location>
        <topology evidence="1">Multi-pass membrane protein</topology>
    </subcellularLocation>
</comment>
<dbReference type="InterPro" id="IPR032808">
    <property type="entry name" value="DoxX"/>
</dbReference>
<name>A0A239NCA5_9ACTN</name>
<sequence length="122" mass="12082">MYTAAVILSVLLALVFLAAGAPKVQLKGPVPEGLIDKGLGSGLVRFVGIAEVAAAVGLGVGIWWQPLGIAAAAGTVVVLVGAISFHVKKGEYGDSATRNAAVTPIVLLPVAVATALTLAASL</sequence>
<proteinExistence type="predicted"/>
<dbReference type="Pfam" id="PF13564">
    <property type="entry name" value="DoxX_2"/>
    <property type="match status" value="1"/>
</dbReference>
<keyword evidence="2 5" id="KW-0812">Transmembrane</keyword>
<protein>
    <submittedName>
        <fullName evidence="6">DoxX-like family protein</fullName>
    </submittedName>
</protein>
<gene>
    <name evidence="6" type="ORF">SAMN05216252_13372</name>
</gene>
<accession>A0A239NCA5</accession>
<organism evidence="6 7">
    <name type="scientific">Actinacidiphila glaucinigra</name>
    <dbReference type="NCBI Taxonomy" id="235986"/>
    <lineage>
        <taxon>Bacteria</taxon>
        <taxon>Bacillati</taxon>
        <taxon>Actinomycetota</taxon>
        <taxon>Actinomycetes</taxon>
        <taxon>Kitasatosporales</taxon>
        <taxon>Streptomycetaceae</taxon>
        <taxon>Actinacidiphila</taxon>
    </lineage>
</organism>
<keyword evidence="3 5" id="KW-1133">Transmembrane helix</keyword>
<feature type="transmembrane region" description="Helical" evidence="5">
    <location>
        <begin position="44"/>
        <end position="64"/>
    </location>
</feature>
<feature type="transmembrane region" description="Helical" evidence="5">
    <location>
        <begin position="99"/>
        <end position="120"/>
    </location>
</feature>
<dbReference type="EMBL" id="FZOF01000033">
    <property type="protein sequence ID" value="SNT52113.1"/>
    <property type="molecule type" value="Genomic_DNA"/>
</dbReference>
<dbReference type="Proteomes" id="UP000198280">
    <property type="component" value="Unassembled WGS sequence"/>
</dbReference>
<evidence type="ECO:0000313" key="7">
    <source>
        <dbReference type="Proteomes" id="UP000198280"/>
    </source>
</evidence>
<keyword evidence="4 5" id="KW-0472">Membrane</keyword>
<evidence type="ECO:0000313" key="6">
    <source>
        <dbReference type="EMBL" id="SNT52113.1"/>
    </source>
</evidence>
<keyword evidence="7" id="KW-1185">Reference proteome</keyword>